<dbReference type="GO" id="GO:0006506">
    <property type="term" value="P:GPI anchor biosynthetic process"/>
    <property type="evidence" value="ECO:0007669"/>
    <property type="project" value="UniProtKB-UniPathway"/>
</dbReference>
<feature type="transmembrane region" description="Helical" evidence="10">
    <location>
        <begin position="103"/>
        <end position="126"/>
    </location>
</feature>
<evidence type="ECO:0000256" key="8">
    <source>
        <dbReference type="ARBA" id="ARBA00022989"/>
    </source>
</evidence>
<feature type="transmembrane region" description="Helical" evidence="10">
    <location>
        <begin position="300"/>
        <end position="318"/>
    </location>
</feature>
<keyword evidence="7" id="KW-0256">Endoplasmic reticulum</keyword>
<sequence length="372" mass="43366">MKKFWENNKKIIKFVFLVFLVWTTIVNLLDLVSTFTFISRRGDFNYAEKVILNPPFFWKRANFDGIHYLDIARKGYGVNQWGFFPLYPKIIKGLTPNFAGRDLLAGLFVSHLSLFLLLFIFYKLILLDFDHKIAQRTLLFLMFFPTSFFFGFVYTESLVLLFILGSFYAARKGNWLMAGILGALAANTRLIGIFLFPALIYEWWQQKKISNFKFQISNLFIFLVPLGLLSYMRFLKINFQDPLIFIRSGGKIVLLYQVFFRYLKMILTTKFDPLYFTVWLEFLAVAGFILLLIKSYLIKIRMSYLVFSVLTLLIPTLIGTFSSLPRYVLVLFPCFICLGMVKSAKARVIIQAIFILSAIFSVLLFFNGNWVA</sequence>
<gene>
    <name evidence="11" type="ORF">COV89_00060</name>
</gene>
<feature type="transmembrane region" description="Helical" evidence="10">
    <location>
        <begin position="12"/>
        <end position="38"/>
    </location>
</feature>
<dbReference type="GO" id="GO:0000009">
    <property type="term" value="F:alpha-1,6-mannosyltransferase activity"/>
    <property type="evidence" value="ECO:0007669"/>
    <property type="project" value="InterPro"/>
</dbReference>
<dbReference type="Proteomes" id="UP000231371">
    <property type="component" value="Unassembled WGS sequence"/>
</dbReference>
<keyword evidence="3" id="KW-0337">GPI-anchor biosynthesis</keyword>
<evidence type="ECO:0000256" key="10">
    <source>
        <dbReference type="SAM" id="Phobius"/>
    </source>
</evidence>
<comment type="caution">
    <text evidence="11">The sequence shown here is derived from an EMBL/GenBank/DDBJ whole genome shotgun (WGS) entry which is preliminary data.</text>
</comment>
<keyword evidence="4" id="KW-0328">Glycosyltransferase</keyword>
<dbReference type="PANTHER" id="PTHR12468:SF2">
    <property type="entry name" value="GPI MANNOSYLTRANSFERASE 2"/>
    <property type="match status" value="1"/>
</dbReference>
<evidence type="ECO:0000313" key="11">
    <source>
        <dbReference type="EMBL" id="PIQ70506.1"/>
    </source>
</evidence>
<dbReference type="UniPathway" id="UPA00196"/>
<evidence type="ECO:0000256" key="9">
    <source>
        <dbReference type="ARBA" id="ARBA00023136"/>
    </source>
</evidence>
<feature type="transmembrane region" description="Helical" evidence="10">
    <location>
        <begin position="274"/>
        <end position="293"/>
    </location>
</feature>
<keyword evidence="9 10" id="KW-0472">Membrane</keyword>
<dbReference type="GO" id="GO:0031501">
    <property type="term" value="C:mannosyltransferase complex"/>
    <property type="evidence" value="ECO:0007669"/>
    <property type="project" value="TreeGrafter"/>
</dbReference>
<proteinExistence type="predicted"/>
<accession>A0A2H0KGY7</accession>
<keyword evidence="5" id="KW-0808">Transferase</keyword>
<feature type="transmembrane region" description="Helical" evidence="10">
    <location>
        <begin position="216"/>
        <end position="234"/>
    </location>
</feature>
<comment type="pathway">
    <text evidence="2">Glycolipid biosynthesis; glycosylphosphatidylinositol-anchor biosynthesis.</text>
</comment>
<dbReference type="AlphaFoldDB" id="A0A2H0KGY7"/>
<dbReference type="GO" id="GO:0004376">
    <property type="term" value="F:GPI mannosyltransferase activity"/>
    <property type="evidence" value="ECO:0007669"/>
    <property type="project" value="InterPro"/>
</dbReference>
<evidence type="ECO:0000256" key="1">
    <source>
        <dbReference type="ARBA" id="ARBA00004477"/>
    </source>
</evidence>
<feature type="transmembrane region" description="Helical" evidence="10">
    <location>
        <begin position="175"/>
        <end position="204"/>
    </location>
</feature>
<evidence type="ECO:0000313" key="12">
    <source>
        <dbReference type="Proteomes" id="UP000231371"/>
    </source>
</evidence>
<organism evidence="11 12">
    <name type="scientific">Candidatus Shapirobacteria bacterium CG11_big_fil_rev_8_21_14_0_20_40_12</name>
    <dbReference type="NCBI Taxonomy" id="1974889"/>
    <lineage>
        <taxon>Bacteria</taxon>
        <taxon>Candidatus Shapironibacteriota</taxon>
    </lineage>
</organism>
<evidence type="ECO:0000256" key="7">
    <source>
        <dbReference type="ARBA" id="ARBA00022824"/>
    </source>
</evidence>
<dbReference type="GO" id="GO:0016020">
    <property type="term" value="C:membrane"/>
    <property type="evidence" value="ECO:0007669"/>
    <property type="project" value="GOC"/>
</dbReference>
<evidence type="ECO:0000256" key="5">
    <source>
        <dbReference type="ARBA" id="ARBA00022679"/>
    </source>
</evidence>
<feature type="transmembrane region" description="Helical" evidence="10">
    <location>
        <begin position="348"/>
        <end position="366"/>
    </location>
</feature>
<keyword evidence="6 10" id="KW-0812">Transmembrane</keyword>
<evidence type="ECO:0000256" key="3">
    <source>
        <dbReference type="ARBA" id="ARBA00022502"/>
    </source>
</evidence>
<keyword evidence="8 10" id="KW-1133">Transmembrane helix</keyword>
<evidence type="ECO:0000256" key="2">
    <source>
        <dbReference type="ARBA" id="ARBA00004687"/>
    </source>
</evidence>
<dbReference type="EMBL" id="PCVI01000001">
    <property type="protein sequence ID" value="PIQ70506.1"/>
    <property type="molecule type" value="Genomic_DNA"/>
</dbReference>
<name>A0A2H0KGY7_9BACT</name>
<dbReference type="PANTHER" id="PTHR12468">
    <property type="entry name" value="GPI MANNOSYLTRANSFERASE 2"/>
    <property type="match status" value="1"/>
</dbReference>
<protein>
    <submittedName>
        <fullName evidence="11">Uncharacterized protein</fullName>
    </submittedName>
</protein>
<dbReference type="InterPro" id="IPR007315">
    <property type="entry name" value="PIG-V/Gpi18"/>
</dbReference>
<feature type="transmembrane region" description="Helical" evidence="10">
    <location>
        <begin position="138"/>
        <end position="169"/>
    </location>
</feature>
<evidence type="ECO:0000256" key="6">
    <source>
        <dbReference type="ARBA" id="ARBA00022692"/>
    </source>
</evidence>
<evidence type="ECO:0000256" key="4">
    <source>
        <dbReference type="ARBA" id="ARBA00022676"/>
    </source>
</evidence>
<reference evidence="11 12" key="1">
    <citation type="submission" date="2017-09" db="EMBL/GenBank/DDBJ databases">
        <title>Depth-based differentiation of microbial function through sediment-hosted aquifers and enrichment of novel symbionts in the deep terrestrial subsurface.</title>
        <authorList>
            <person name="Probst A.J."/>
            <person name="Ladd B."/>
            <person name="Jarett J.K."/>
            <person name="Geller-Mcgrath D.E."/>
            <person name="Sieber C.M."/>
            <person name="Emerson J.B."/>
            <person name="Anantharaman K."/>
            <person name="Thomas B.C."/>
            <person name="Malmstrom R."/>
            <person name="Stieglmeier M."/>
            <person name="Klingl A."/>
            <person name="Woyke T."/>
            <person name="Ryan C.M."/>
            <person name="Banfield J.F."/>
        </authorList>
    </citation>
    <scope>NUCLEOTIDE SEQUENCE [LARGE SCALE GENOMIC DNA]</scope>
    <source>
        <strain evidence="11">CG11_big_fil_rev_8_21_14_0_20_40_12</strain>
    </source>
</reference>
<comment type="subcellular location">
    <subcellularLocation>
        <location evidence="1">Endoplasmic reticulum membrane</location>
        <topology evidence="1">Multi-pass membrane protein</topology>
    </subcellularLocation>
</comment>